<comment type="caution">
    <text evidence="1">The sequence shown here is derived from an EMBL/GenBank/DDBJ whole genome shotgun (WGS) entry which is preliminary data.</text>
</comment>
<protein>
    <submittedName>
        <fullName evidence="1">Uncharacterized protein</fullName>
    </submittedName>
</protein>
<dbReference type="EMBL" id="CM042009">
    <property type="protein sequence ID" value="KAI3792000.1"/>
    <property type="molecule type" value="Genomic_DNA"/>
</dbReference>
<evidence type="ECO:0000313" key="2">
    <source>
        <dbReference type="Proteomes" id="UP001055811"/>
    </source>
</evidence>
<name>A0ACB9H8C8_CICIN</name>
<reference evidence="1 2" key="2">
    <citation type="journal article" date="2022" name="Mol. Ecol. Resour.">
        <title>The genomes of chicory, endive, great burdock and yacon provide insights into Asteraceae paleo-polyploidization history and plant inulin production.</title>
        <authorList>
            <person name="Fan W."/>
            <person name="Wang S."/>
            <person name="Wang H."/>
            <person name="Wang A."/>
            <person name="Jiang F."/>
            <person name="Liu H."/>
            <person name="Zhao H."/>
            <person name="Xu D."/>
            <person name="Zhang Y."/>
        </authorList>
    </citation>
    <scope>NUCLEOTIDE SEQUENCE [LARGE SCALE GENOMIC DNA]</scope>
    <source>
        <strain evidence="2">cv. Punajuju</strain>
        <tissue evidence="1">Leaves</tissue>
    </source>
</reference>
<evidence type="ECO:0000313" key="1">
    <source>
        <dbReference type="EMBL" id="KAI3792000.1"/>
    </source>
</evidence>
<keyword evidence="2" id="KW-1185">Reference proteome</keyword>
<reference evidence="2" key="1">
    <citation type="journal article" date="2022" name="Mol. Ecol. Resour.">
        <title>The genomes of chicory, endive, great burdock and yacon provide insights into Asteraceae palaeo-polyploidization history and plant inulin production.</title>
        <authorList>
            <person name="Fan W."/>
            <person name="Wang S."/>
            <person name="Wang H."/>
            <person name="Wang A."/>
            <person name="Jiang F."/>
            <person name="Liu H."/>
            <person name="Zhao H."/>
            <person name="Xu D."/>
            <person name="Zhang Y."/>
        </authorList>
    </citation>
    <scope>NUCLEOTIDE SEQUENCE [LARGE SCALE GENOMIC DNA]</scope>
    <source>
        <strain evidence="2">cv. Punajuju</strain>
    </source>
</reference>
<gene>
    <name evidence="1" type="ORF">L2E82_05869</name>
</gene>
<proteinExistence type="predicted"/>
<accession>A0ACB9H8C8</accession>
<dbReference type="Proteomes" id="UP001055811">
    <property type="component" value="Linkage Group LG01"/>
</dbReference>
<organism evidence="1 2">
    <name type="scientific">Cichorium intybus</name>
    <name type="common">Chicory</name>
    <dbReference type="NCBI Taxonomy" id="13427"/>
    <lineage>
        <taxon>Eukaryota</taxon>
        <taxon>Viridiplantae</taxon>
        <taxon>Streptophyta</taxon>
        <taxon>Embryophyta</taxon>
        <taxon>Tracheophyta</taxon>
        <taxon>Spermatophyta</taxon>
        <taxon>Magnoliopsida</taxon>
        <taxon>eudicotyledons</taxon>
        <taxon>Gunneridae</taxon>
        <taxon>Pentapetalae</taxon>
        <taxon>asterids</taxon>
        <taxon>campanulids</taxon>
        <taxon>Asterales</taxon>
        <taxon>Asteraceae</taxon>
        <taxon>Cichorioideae</taxon>
        <taxon>Cichorieae</taxon>
        <taxon>Cichoriinae</taxon>
        <taxon>Cichorium</taxon>
    </lineage>
</organism>
<sequence length="96" mass="11094">MLCESYKMRKKCLILNNWQIGSFFFNGTVVGRMRRRFPEGGMVGEKTDVGGNRVVRVWGERKGVAGGSLKRETHPPWQFLCLHHHYPRLDACSQSR</sequence>